<dbReference type="Pfam" id="PF18937">
    <property type="entry name" value="DUF5685"/>
    <property type="match status" value="1"/>
</dbReference>
<reference evidence="1 2" key="1">
    <citation type="submission" date="2016-09" db="EMBL/GenBank/DDBJ databases">
        <authorList>
            <person name="Capua I."/>
            <person name="De Benedictis P."/>
            <person name="Joannis T."/>
            <person name="Lombin L.H."/>
            <person name="Cattoli G."/>
        </authorList>
    </citation>
    <scope>NUCLEOTIDE SEQUENCE [LARGE SCALE GENOMIC DNA]</scope>
    <source>
        <strain evidence="1 2">GluBS11</strain>
    </source>
</reference>
<evidence type="ECO:0000313" key="2">
    <source>
        <dbReference type="Proteomes" id="UP000199315"/>
    </source>
</evidence>
<proteinExistence type="predicted"/>
<dbReference type="OrthoDB" id="1722540at2"/>
<protein>
    <submittedName>
        <fullName evidence="1">Uncharacterized protein</fullName>
    </submittedName>
</protein>
<gene>
    <name evidence="1" type="ORF">SAMN05421730_101214</name>
</gene>
<dbReference type="AlphaFoldDB" id="A0A1D3TUA3"/>
<dbReference type="STRING" id="1619234.SAMN05421730_101214"/>
<dbReference type="Proteomes" id="UP000199315">
    <property type="component" value="Unassembled WGS sequence"/>
</dbReference>
<dbReference type="EMBL" id="FMKA01000012">
    <property type="protein sequence ID" value="SCP97587.1"/>
    <property type="molecule type" value="Genomic_DNA"/>
</dbReference>
<keyword evidence="2" id="KW-1185">Reference proteome</keyword>
<accession>A0A1D3TUA3</accession>
<name>A0A1D3TUA3_9FIRM</name>
<evidence type="ECO:0000313" key="1">
    <source>
        <dbReference type="EMBL" id="SCP97587.1"/>
    </source>
</evidence>
<organism evidence="1 2">
    <name type="scientific">Anaerobium acetethylicum</name>
    <dbReference type="NCBI Taxonomy" id="1619234"/>
    <lineage>
        <taxon>Bacteria</taxon>
        <taxon>Bacillati</taxon>
        <taxon>Bacillota</taxon>
        <taxon>Clostridia</taxon>
        <taxon>Lachnospirales</taxon>
        <taxon>Lachnospiraceae</taxon>
        <taxon>Anaerobium</taxon>
    </lineage>
</organism>
<sequence>MFGYVTVNKPELKMKEYDRYRAYYCGLCNVLQQRHGIAGQMTLTYDMTFLVILLSSLYEPEIACEKKRCMVHPVKKHTFFTNEITAYAADMNVALAYHHFRDDWQDEKKINGLAGIAILRKKYGRIEKQYPRQCAVIESSLKQLQEYEEKGEKSLDLVSGCFGTLMAELLVYKKDAWEETLRRLGFFLGKYIYLIDAYMDLEDDLKNESYNPLIDYKDRTDYEEFCHEILKMMISESAACFEMLPCVEDAEILRNILYGGVWTRYYAKKGKKKITVQ</sequence>
<dbReference type="InterPro" id="IPR043740">
    <property type="entry name" value="DUF5685"/>
</dbReference>
<dbReference type="RefSeq" id="WP_091233867.1">
    <property type="nucleotide sequence ID" value="NZ_FMKA01000012.1"/>
</dbReference>